<protein>
    <submittedName>
        <fullName evidence="3">Uncharacterized protein</fullName>
    </submittedName>
</protein>
<evidence type="ECO:0000256" key="2">
    <source>
        <dbReference type="SAM" id="SignalP"/>
    </source>
</evidence>
<keyword evidence="4" id="KW-1185">Reference proteome</keyword>
<feature type="region of interest" description="Disordered" evidence="1">
    <location>
        <begin position="114"/>
        <end position="166"/>
    </location>
</feature>
<evidence type="ECO:0000256" key="1">
    <source>
        <dbReference type="SAM" id="MobiDB-lite"/>
    </source>
</evidence>
<evidence type="ECO:0000313" key="4">
    <source>
        <dbReference type="Proteomes" id="UP001219862"/>
    </source>
</evidence>
<name>A0ABT5KPC6_9BURK</name>
<reference evidence="3 4" key="1">
    <citation type="submission" date="2022-10" db="EMBL/GenBank/DDBJ databases">
        <title>paucibacter sp. hw8 Genome sequencing.</title>
        <authorList>
            <person name="Park S."/>
        </authorList>
    </citation>
    <scope>NUCLEOTIDE SEQUENCE [LARGE SCALE GENOMIC DNA]</scope>
    <source>
        <strain evidence="4">hw8</strain>
    </source>
</reference>
<comment type="caution">
    <text evidence="3">The sequence shown here is derived from an EMBL/GenBank/DDBJ whole genome shotgun (WGS) entry which is preliminary data.</text>
</comment>
<dbReference type="EMBL" id="JAQQXS010000004">
    <property type="protein sequence ID" value="MDC8784770.1"/>
    <property type="molecule type" value="Genomic_DNA"/>
</dbReference>
<proteinExistence type="predicted"/>
<feature type="compositionally biased region" description="Basic and acidic residues" evidence="1">
    <location>
        <begin position="114"/>
        <end position="151"/>
    </location>
</feature>
<keyword evidence="2" id="KW-0732">Signal</keyword>
<dbReference type="Proteomes" id="UP001219862">
    <property type="component" value="Unassembled WGS sequence"/>
</dbReference>
<sequence>MKISRKLALLGLTLMLSGTAAMATDVGVSVTIGQPGFYGRIDLGSPPPAAMIYAQPVVIQQMPGPVYSPLYLRVPPGHEKHWNKHCREYQACNRPVYFVRDDWYQRTYVERRDDRDHREYREDRREDRHDDRRDDRRGDRRDDDRHHDEGRGNGNGHGRGHDRNRD</sequence>
<accession>A0ABT5KPC6</accession>
<organism evidence="3 4">
    <name type="scientific">Roseateles koreensis</name>
    <dbReference type="NCBI Taxonomy" id="2987526"/>
    <lineage>
        <taxon>Bacteria</taxon>
        <taxon>Pseudomonadati</taxon>
        <taxon>Pseudomonadota</taxon>
        <taxon>Betaproteobacteria</taxon>
        <taxon>Burkholderiales</taxon>
        <taxon>Sphaerotilaceae</taxon>
        <taxon>Roseateles</taxon>
    </lineage>
</organism>
<feature type="signal peptide" evidence="2">
    <location>
        <begin position="1"/>
        <end position="23"/>
    </location>
</feature>
<dbReference type="RefSeq" id="WP_273595885.1">
    <property type="nucleotide sequence ID" value="NZ_JAQQXS010000004.1"/>
</dbReference>
<feature type="chain" id="PRO_5047412602" evidence="2">
    <location>
        <begin position="24"/>
        <end position="166"/>
    </location>
</feature>
<gene>
    <name evidence="3" type="ORF">PRZ01_06155</name>
</gene>
<evidence type="ECO:0000313" key="3">
    <source>
        <dbReference type="EMBL" id="MDC8784770.1"/>
    </source>
</evidence>